<dbReference type="AlphaFoldDB" id="A0AAD8L9D4"/>
<organism evidence="1 2">
    <name type="scientific">Tagetes erecta</name>
    <name type="common">African marigold</name>
    <dbReference type="NCBI Taxonomy" id="13708"/>
    <lineage>
        <taxon>Eukaryota</taxon>
        <taxon>Viridiplantae</taxon>
        <taxon>Streptophyta</taxon>
        <taxon>Embryophyta</taxon>
        <taxon>Tracheophyta</taxon>
        <taxon>Spermatophyta</taxon>
        <taxon>Magnoliopsida</taxon>
        <taxon>eudicotyledons</taxon>
        <taxon>Gunneridae</taxon>
        <taxon>Pentapetalae</taxon>
        <taxon>asterids</taxon>
        <taxon>campanulids</taxon>
        <taxon>Asterales</taxon>
        <taxon>Asteraceae</taxon>
        <taxon>Asteroideae</taxon>
        <taxon>Heliantheae alliance</taxon>
        <taxon>Tageteae</taxon>
        <taxon>Tagetes</taxon>
    </lineage>
</organism>
<evidence type="ECO:0000313" key="1">
    <source>
        <dbReference type="EMBL" id="KAK1434991.1"/>
    </source>
</evidence>
<sequence>MVVTWLTLGRARLLINVTNLCLPNFHQEAIKVREQAVATVIPAYKCSDNKQMKNHSNTKKVSFCSKSHLNTPCC</sequence>
<dbReference type="Proteomes" id="UP001229421">
    <property type="component" value="Unassembled WGS sequence"/>
</dbReference>
<name>A0AAD8L9D4_TARER</name>
<gene>
    <name evidence="1" type="ORF">QVD17_00746</name>
</gene>
<accession>A0AAD8L9D4</accession>
<keyword evidence="2" id="KW-1185">Reference proteome</keyword>
<dbReference type="EMBL" id="JAUHHV010000001">
    <property type="protein sequence ID" value="KAK1434991.1"/>
    <property type="molecule type" value="Genomic_DNA"/>
</dbReference>
<protein>
    <submittedName>
        <fullName evidence="1">Uncharacterized protein</fullName>
    </submittedName>
</protein>
<comment type="caution">
    <text evidence="1">The sequence shown here is derived from an EMBL/GenBank/DDBJ whole genome shotgun (WGS) entry which is preliminary data.</text>
</comment>
<proteinExistence type="predicted"/>
<evidence type="ECO:0000313" key="2">
    <source>
        <dbReference type="Proteomes" id="UP001229421"/>
    </source>
</evidence>
<reference evidence="1" key="1">
    <citation type="journal article" date="2023" name="bioRxiv">
        <title>Improved chromosome-level genome assembly for marigold (Tagetes erecta).</title>
        <authorList>
            <person name="Jiang F."/>
            <person name="Yuan L."/>
            <person name="Wang S."/>
            <person name="Wang H."/>
            <person name="Xu D."/>
            <person name="Wang A."/>
            <person name="Fan W."/>
        </authorList>
    </citation>
    <scope>NUCLEOTIDE SEQUENCE</scope>
    <source>
        <strain evidence="1">WSJ</strain>
        <tissue evidence="1">Leaf</tissue>
    </source>
</reference>